<proteinExistence type="predicted"/>
<dbReference type="HOGENOM" id="CLU_1529977_0_0_9"/>
<organism evidence="2 3">
    <name type="scientific">[Clostridium] clostridioforme 90A6</name>
    <dbReference type="NCBI Taxonomy" id="999406"/>
    <lineage>
        <taxon>Bacteria</taxon>
        <taxon>Bacillati</taxon>
        <taxon>Bacillota</taxon>
        <taxon>Clostridia</taxon>
        <taxon>Lachnospirales</taxon>
        <taxon>Lachnospiraceae</taxon>
        <taxon>Enterocloster</taxon>
    </lineage>
</organism>
<evidence type="ECO:0000313" key="3">
    <source>
        <dbReference type="Proteomes" id="UP000013180"/>
    </source>
</evidence>
<dbReference type="AlphaFoldDB" id="R0CYY9"/>
<keyword evidence="1" id="KW-1133">Transmembrane helix</keyword>
<dbReference type="RefSeq" id="WP_002586333.1">
    <property type="nucleotide sequence ID" value="NZ_KB851034.1"/>
</dbReference>
<comment type="caution">
    <text evidence="2">The sequence shown here is derived from an EMBL/GenBank/DDBJ whole genome shotgun (WGS) entry which is preliminary data.</text>
</comment>
<keyword evidence="1" id="KW-0812">Transmembrane</keyword>
<reference evidence="2" key="1">
    <citation type="submission" date="2013-01" db="EMBL/GenBank/DDBJ databases">
        <title>The Genome Sequence of Clostridium clostridioforme 90A6.</title>
        <authorList>
            <consortium name="The Broad Institute Genome Sequencing Platform"/>
            <person name="Earl A."/>
            <person name="Ward D."/>
            <person name="Feldgarden M."/>
            <person name="Gevers D."/>
            <person name="Courvalin P."/>
            <person name="Lambert T."/>
            <person name="Walker B."/>
            <person name="Young S.K."/>
            <person name="Zeng Q."/>
            <person name="Gargeya S."/>
            <person name="Fitzgerald M."/>
            <person name="Haas B."/>
            <person name="Abouelleil A."/>
            <person name="Alvarado L."/>
            <person name="Arachchi H.M."/>
            <person name="Berlin A.M."/>
            <person name="Chapman S.B."/>
            <person name="Dewar J."/>
            <person name="Goldberg J."/>
            <person name="Griggs A."/>
            <person name="Gujja S."/>
            <person name="Hansen M."/>
            <person name="Howarth C."/>
            <person name="Imamovic A."/>
            <person name="Larimer J."/>
            <person name="McCowan C."/>
            <person name="Murphy C."/>
            <person name="Neiman D."/>
            <person name="Pearson M."/>
            <person name="Priest M."/>
            <person name="Roberts A."/>
            <person name="Saif S."/>
            <person name="Shea T."/>
            <person name="Sisk P."/>
            <person name="Sykes S."/>
            <person name="Wortman J."/>
            <person name="Nusbaum C."/>
            <person name="Birren B."/>
        </authorList>
    </citation>
    <scope>NUCLEOTIDE SEQUENCE [LARGE SCALE GENOMIC DNA]</scope>
    <source>
        <strain evidence="2">90A6</strain>
    </source>
</reference>
<keyword evidence="1" id="KW-0472">Membrane</keyword>
<dbReference type="PATRIC" id="fig|999406.3.peg.2471"/>
<name>R0CYY9_9FIRM</name>
<feature type="transmembrane region" description="Helical" evidence="1">
    <location>
        <begin position="105"/>
        <end position="123"/>
    </location>
</feature>
<sequence length="179" mass="21459">MSIKGKSQELYIGKTEINIKDYQWRYKLIKIQYSDISKIEYCFRTMTEGGYIDFHDTYGHFERFCFPRKSNAAIQRAIDYIEERYPDLVIEKHNTDDDPIYSKNVFIAVLSLFCCWPIGLILNWTTGKRTLQERIMFTVLILLIQVSLYLFWVWYTKMQINNAVDSVNEYFNQLYNFGI</sequence>
<protein>
    <submittedName>
        <fullName evidence="2">Uncharacterized protein</fullName>
    </submittedName>
</protein>
<evidence type="ECO:0000313" key="2">
    <source>
        <dbReference type="EMBL" id="ENZ66378.1"/>
    </source>
</evidence>
<gene>
    <name evidence="2" type="ORF">HMPREF1083_02270</name>
</gene>
<dbReference type="Proteomes" id="UP000013180">
    <property type="component" value="Unassembled WGS sequence"/>
</dbReference>
<accession>R0CYY9</accession>
<keyword evidence="3" id="KW-1185">Reference proteome</keyword>
<evidence type="ECO:0000256" key="1">
    <source>
        <dbReference type="SAM" id="Phobius"/>
    </source>
</evidence>
<dbReference type="EMBL" id="AGYL01000015">
    <property type="protein sequence ID" value="ENZ66378.1"/>
    <property type="molecule type" value="Genomic_DNA"/>
</dbReference>
<feature type="transmembrane region" description="Helical" evidence="1">
    <location>
        <begin position="135"/>
        <end position="155"/>
    </location>
</feature>